<protein>
    <submittedName>
        <fullName evidence="1">Uncharacterized protein</fullName>
    </submittedName>
</protein>
<organism evidence="1 2">
    <name type="scientific">Pistacia integerrima</name>
    <dbReference type="NCBI Taxonomy" id="434235"/>
    <lineage>
        <taxon>Eukaryota</taxon>
        <taxon>Viridiplantae</taxon>
        <taxon>Streptophyta</taxon>
        <taxon>Embryophyta</taxon>
        <taxon>Tracheophyta</taxon>
        <taxon>Spermatophyta</taxon>
        <taxon>Magnoliopsida</taxon>
        <taxon>eudicotyledons</taxon>
        <taxon>Gunneridae</taxon>
        <taxon>Pentapetalae</taxon>
        <taxon>rosids</taxon>
        <taxon>malvids</taxon>
        <taxon>Sapindales</taxon>
        <taxon>Anacardiaceae</taxon>
        <taxon>Pistacia</taxon>
    </lineage>
</organism>
<keyword evidence="2" id="KW-1185">Reference proteome</keyword>
<name>A0ACC0XK68_9ROSI</name>
<dbReference type="EMBL" id="CM047747">
    <property type="protein sequence ID" value="KAJ0018617.1"/>
    <property type="molecule type" value="Genomic_DNA"/>
</dbReference>
<reference evidence="2" key="1">
    <citation type="journal article" date="2023" name="G3 (Bethesda)">
        <title>Genome assembly and association tests identify interacting loci associated with vigor, precocity, and sex in interspecific pistachio rootstocks.</title>
        <authorList>
            <person name="Palmer W."/>
            <person name="Jacygrad E."/>
            <person name="Sagayaradj S."/>
            <person name="Cavanaugh K."/>
            <person name="Han R."/>
            <person name="Bertier L."/>
            <person name="Beede B."/>
            <person name="Kafkas S."/>
            <person name="Golino D."/>
            <person name="Preece J."/>
            <person name="Michelmore R."/>
        </authorList>
    </citation>
    <scope>NUCLEOTIDE SEQUENCE [LARGE SCALE GENOMIC DNA]</scope>
</reference>
<evidence type="ECO:0000313" key="1">
    <source>
        <dbReference type="EMBL" id="KAJ0018617.1"/>
    </source>
</evidence>
<gene>
    <name evidence="1" type="ORF">Pint_11013</name>
</gene>
<accession>A0ACC0XK68</accession>
<comment type="caution">
    <text evidence="1">The sequence shown here is derived from an EMBL/GenBank/DDBJ whole genome shotgun (WGS) entry which is preliminary data.</text>
</comment>
<evidence type="ECO:0000313" key="2">
    <source>
        <dbReference type="Proteomes" id="UP001163603"/>
    </source>
</evidence>
<proteinExistence type="predicted"/>
<dbReference type="Proteomes" id="UP001163603">
    <property type="component" value="Chromosome 12"/>
</dbReference>
<sequence length="204" mass="23905">MIFLQHHLHEGLRAEYFTVKDPLTLWENFKERYDHQKTVILPRARYDWMHLRLQDFKSVIEYNSIVFRITSEQKLCKENITDEDMLEKTFSTFHASNVLLQQQYREKGFQKYSELISCLLVAKQINELLMKNHEACPIGSTPFPEVNVTISDNHGMVMVVAVVKVVIITIVVVIIITLLTIKATKSGIMMKRKRKRAKVDNIRI</sequence>